<comment type="caution">
    <text evidence="2">The sequence shown here is derived from an EMBL/GenBank/DDBJ whole genome shotgun (WGS) entry which is preliminary data.</text>
</comment>
<evidence type="ECO:0000256" key="1">
    <source>
        <dbReference type="SAM" id="MobiDB-lite"/>
    </source>
</evidence>
<proteinExistence type="predicted"/>
<dbReference type="AlphaFoldDB" id="A0A9J5ZFF3"/>
<organism evidence="2 3">
    <name type="scientific">Solanum commersonii</name>
    <name type="common">Commerson's wild potato</name>
    <name type="synonym">Commerson's nightshade</name>
    <dbReference type="NCBI Taxonomy" id="4109"/>
    <lineage>
        <taxon>Eukaryota</taxon>
        <taxon>Viridiplantae</taxon>
        <taxon>Streptophyta</taxon>
        <taxon>Embryophyta</taxon>
        <taxon>Tracheophyta</taxon>
        <taxon>Spermatophyta</taxon>
        <taxon>Magnoliopsida</taxon>
        <taxon>eudicotyledons</taxon>
        <taxon>Gunneridae</taxon>
        <taxon>Pentapetalae</taxon>
        <taxon>asterids</taxon>
        <taxon>lamiids</taxon>
        <taxon>Solanales</taxon>
        <taxon>Solanaceae</taxon>
        <taxon>Solanoideae</taxon>
        <taxon>Solaneae</taxon>
        <taxon>Solanum</taxon>
    </lineage>
</organism>
<name>A0A9J5ZFF3_SOLCO</name>
<dbReference type="OrthoDB" id="1306244at2759"/>
<protein>
    <submittedName>
        <fullName evidence="2">Uncharacterized protein</fullName>
    </submittedName>
</protein>
<feature type="region of interest" description="Disordered" evidence="1">
    <location>
        <begin position="169"/>
        <end position="198"/>
    </location>
</feature>
<keyword evidence="3" id="KW-1185">Reference proteome</keyword>
<gene>
    <name evidence="2" type="ORF">H5410_021960</name>
</gene>
<sequence>MAPKAKSVAGSKRSRKGKAFGSSSGQEPMQKIVKKAVERYGWEWFECQKEAKYMGDEFVNEGIQEENVDMTVAQHPDLIGKLVDVTHTKTLNTSHRPILSVLDRQDRDDSIMARMFGMADLQLRIRGRPITDDEMETLADCYPLIDSAAFLYKSRPTFFKLVDDDEAIANEDIDGDDDDDDDDDDDAVDEAFEEVRDE</sequence>
<evidence type="ECO:0000313" key="3">
    <source>
        <dbReference type="Proteomes" id="UP000824120"/>
    </source>
</evidence>
<dbReference type="EMBL" id="JACXVP010000004">
    <property type="protein sequence ID" value="KAG5610679.1"/>
    <property type="molecule type" value="Genomic_DNA"/>
</dbReference>
<dbReference type="Proteomes" id="UP000824120">
    <property type="component" value="Chromosome 4"/>
</dbReference>
<feature type="region of interest" description="Disordered" evidence="1">
    <location>
        <begin position="1"/>
        <end position="28"/>
    </location>
</feature>
<reference evidence="2 3" key="1">
    <citation type="submission" date="2020-09" db="EMBL/GenBank/DDBJ databases">
        <title>De no assembly of potato wild relative species, Solanum commersonii.</title>
        <authorList>
            <person name="Cho K."/>
        </authorList>
    </citation>
    <scope>NUCLEOTIDE SEQUENCE [LARGE SCALE GENOMIC DNA]</scope>
    <source>
        <strain evidence="2">LZ3.2</strain>
        <tissue evidence="2">Leaf</tissue>
    </source>
</reference>
<evidence type="ECO:0000313" key="2">
    <source>
        <dbReference type="EMBL" id="KAG5610679.1"/>
    </source>
</evidence>
<accession>A0A9J5ZFF3</accession>